<sequence length="732" mass="82229">DVQSPDEAGFHKRLFDVLKRLLRCFPEIDEDVSKKVEKEEADKKAKKEAKKEVGKKDDEEVDEKTEAANRILLLSDLKESLDERRTLMKTDITDCTMLLMSLVEFLNAYHRKECILLVDEFDAPILDASEDIRDAVRKHIRLMLAPLVKSGTADKLLSRCIMVGINPVSLSELGSGLNNVKPLLLHSMSNKSYTGDPLKLEDMPYQIAFGFTEDEVRKLIATRVFPDNEAMVDIALDVARRWYDGYYVFKNFRIYNPWSVMRFIESLTQGKACSNEAEVLANAQPYWINTGTTAPLTKMYNELNQIEPSTSRVIHRMCLDYFNLKDKNINLENEDSNLENEDTNLENENSTESSDSRKTSIQVKLVNSFDKDTIRGDTPQCFDEDTNEITVHIAETNWESPTKDPTLNEFMTKAYYNGYLTIIEKKHLAIPNQEVLSYWAGLIIDKPSSPGMPPLLRGSKKLTESLVSRNLDGFCDALEQHFLDHMIKVDIGAREYYYHEILFFQLRLGIDPDKYDCHAEVWTTGGKADICLIPKAKGGTGILIEVKRVKMDGTIDGICSCECCCCTDADPELQTDAGVAATATADTATDTADSRDDDGTVVDLTKQPYPHLKACLKVGIRQIEQNKYLQPFTNHCNKVLAAVPAFCGKDYLVCFKSYDYDESKSKWLPSAGQPSYRHKTSMSLLEVMAPAKRSNKGSSTGGRSSKRAKSSGKKGRGKGKRAKGKGKRGGGN</sequence>
<reference evidence="1" key="1">
    <citation type="submission" date="2022-06" db="EMBL/GenBank/DDBJ databases">
        <title>Phylogenomic reconstructions and comparative analyses of Kickxellomycotina fungi.</title>
        <authorList>
            <person name="Reynolds N.K."/>
            <person name="Stajich J.E."/>
            <person name="Barry K."/>
            <person name="Grigoriev I.V."/>
            <person name="Crous P."/>
            <person name="Smith M.E."/>
        </authorList>
    </citation>
    <scope>NUCLEOTIDE SEQUENCE</scope>
    <source>
        <strain evidence="1">RSA 2271</strain>
    </source>
</reference>
<protein>
    <submittedName>
        <fullName evidence="1">Uncharacterized protein</fullName>
    </submittedName>
</protein>
<organism evidence="1 2">
    <name type="scientific">Spiromyces aspiralis</name>
    <dbReference type="NCBI Taxonomy" id="68401"/>
    <lineage>
        <taxon>Eukaryota</taxon>
        <taxon>Fungi</taxon>
        <taxon>Fungi incertae sedis</taxon>
        <taxon>Zoopagomycota</taxon>
        <taxon>Kickxellomycotina</taxon>
        <taxon>Kickxellomycetes</taxon>
        <taxon>Kickxellales</taxon>
        <taxon>Kickxellaceae</taxon>
        <taxon>Spiromyces</taxon>
    </lineage>
</organism>
<feature type="non-terminal residue" evidence="1">
    <location>
        <position position="1"/>
    </location>
</feature>
<accession>A0ACC1HDN2</accession>
<gene>
    <name evidence="1" type="ORF">EV182_003967</name>
</gene>
<evidence type="ECO:0000313" key="2">
    <source>
        <dbReference type="Proteomes" id="UP001145114"/>
    </source>
</evidence>
<name>A0ACC1HDN2_9FUNG</name>
<dbReference type="Proteomes" id="UP001145114">
    <property type="component" value="Unassembled WGS sequence"/>
</dbReference>
<proteinExistence type="predicted"/>
<dbReference type="EMBL" id="JAMZIH010006267">
    <property type="protein sequence ID" value="KAJ1674100.1"/>
    <property type="molecule type" value="Genomic_DNA"/>
</dbReference>
<comment type="caution">
    <text evidence="1">The sequence shown here is derived from an EMBL/GenBank/DDBJ whole genome shotgun (WGS) entry which is preliminary data.</text>
</comment>
<evidence type="ECO:0000313" key="1">
    <source>
        <dbReference type="EMBL" id="KAJ1674100.1"/>
    </source>
</evidence>
<keyword evidence="2" id="KW-1185">Reference proteome</keyword>